<dbReference type="InterPro" id="IPR007372">
    <property type="entry name" value="Lipid/polyisoprenoid-bd_YceI"/>
</dbReference>
<dbReference type="PANTHER" id="PTHR34406:SF1">
    <property type="entry name" value="PROTEIN YCEI"/>
    <property type="match status" value="1"/>
</dbReference>
<dbReference type="InterPro" id="IPR036761">
    <property type="entry name" value="TTHA0802/YceI-like_sf"/>
</dbReference>
<evidence type="ECO:0000313" key="2">
    <source>
        <dbReference type="EMBL" id="SVE53284.1"/>
    </source>
</evidence>
<organism evidence="2">
    <name type="scientific">marine metagenome</name>
    <dbReference type="NCBI Taxonomy" id="408172"/>
    <lineage>
        <taxon>unclassified sequences</taxon>
        <taxon>metagenomes</taxon>
        <taxon>ecological metagenomes</taxon>
    </lineage>
</organism>
<dbReference type="EMBL" id="UINC01223899">
    <property type="protein sequence ID" value="SVE53284.1"/>
    <property type="molecule type" value="Genomic_DNA"/>
</dbReference>
<dbReference type="AlphaFoldDB" id="A0A383E9I7"/>
<dbReference type="SUPFAM" id="SSF101874">
    <property type="entry name" value="YceI-like"/>
    <property type="match status" value="1"/>
</dbReference>
<dbReference type="SMART" id="SM00867">
    <property type="entry name" value="YceI"/>
    <property type="match status" value="1"/>
</dbReference>
<proteinExistence type="predicted"/>
<name>A0A383E9I7_9ZZZZ</name>
<accession>A0A383E9I7</accession>
<feature type="domain" description="Lipid/polyisoprenoid-binding YceI-like" evidence="1">
    <location>
        <begin position="26"/>
        <end position="200"/>
    </location>
</feature>
<gene>
    <name evidence="2" type="ORF">METZ01_LOCUS506138</name>
</gene>
<evidence type="ECO:0000259" key="1">
    <source>
        <dbReference type="SMART" id="SM00867"/>
    </source>
</evidence>
<dbReference type="PANTHER" id="PTHR34406">
    <property type="entry name" value="PROTEIN YCEI"/>
    <property type="match status" value="1"/>
</dbReference>
<protein>
    <recommendedName>
        <fullName evidence="1">Lipid/polyisoprenoid-binding YceI-like domain-containing protein</fullName>
    </recommendedName>
</protein>
<dbReference type="Pfam" id="PF04264">
    <property type="entry name" value="YceI"/>
    <property type="match status" value="1"/>
</dbReference>
<sequence>MSRIFSLCLMGTALSSVASTGMPFDFRTPDNFNTIKVRVVTSFGDGELKGEMRGARGKVEFDPEMPEGTRGTLFFDARGIRLFYPKSQVDAHTSTWLNTKRFPQITFALRGIRNVRRGGKDITGEIVGTLTLKGKAKEIILPAKFRYLRTQRRRLDGRAGDLLSVQAELSILRGDFGINPGGMLDQVANEISVTVNLLGRSDKVRPLLP</sequence>
<reference evidence="2" key="1">
    <citation type="submission" date="2018-05" db="EMBL/GenBank/DDBJ databases">
        <authorList>
            <person name="Lanie J.A."/>
            <person name="Ng W.-L."/>
            <person name="Kazmierczak K.M."/>
            <person name="Andrzejewski T.M."/>
            <person name="Davidsen T.M."/>
            <person name="Wayne K.J."/>
            <person name="Tettelin H."/>
            <person name="Glass J.I."/>
            <person name="Rusch D."/>
            <person name="Podicherti R."/>
            <person name="Tsui H.-C.T."/>
            <person name="Winkler M.E."/>
        </authorList>
    </citation>
    <scope>NUCLEOTIDE SEQUENCE</scope>
</reference>
<dbReference type="Gene3D" id="2.40.128.110">
    <property type="entry name" value="Lipid/polyisoprenoid-binding, YceI-like"/>
    <property type="match status" value="1"/>
</dbReference>
<feature type="non-terminal residue" evidence="2">
    <location>
        <position position="209"/>
    </location>
</feature>